<dbReference type="SUPFAM" id="SSF56112">
    <property type="entry name" value="Protein kinase-like (PK-like)"/>
    <property type="match status" value="1"/>
</dbReference>
<evidence type="ECO:0000313" key="10">
    <source>
        <dbReference type="Proteomes" id="UP000326354"/>
    </source>
</evidence>
<evidence type="ECO:0000256" key="3">
    <source>
        <dbReference type="ARBA" id="ARBA00022679"/>
    </source>
</evidence>
<organism evidence="9 10">
    <name type="scientific">Uabimicrobium amorphum</name>
    <dbReference type="NCBI Taxonomy" id="2596890"/>
    <lineage>
        <taxon>Bacteria</taxon>
        <taxon>Pseudomonadati</taxon>
        <taxon>Planctomycetota</taxon>
        <taxon>Candidatus Uabimicrobiia</taxon>
        <taxon>Candidatus Uabimicrobiales</taxon>
        <taxon>Candidatus Uabimicrobiaceae</taxon>
        <taxon>Candidatus Uabimicrobium</taxon>
    </lineage>
</organism>
<feature type="binding site" evidence="7">
    <location>
        <position position="111"/>
    </location>
    <ligand>
        <name>ATP</name>
        <dbReference type="ChEBI" id="CHEBI:30616"/>
    </ligand>
</feature>
<dbReference type="PROSITE" id="PS50011">
    <property type="entry name" value="PROTEIN_KINASE_DOM"/>
    <property type="match status" value="1"/>
</dbReference>
<dbReference type="Proteomes" id="UP000326354">
    <property type="component" value="Chromosome"/>
</dbReference>
<evidence type="ECO:0000256" key="5">
    <source>
        <dbReference type="ARBA" id="ARBA00022777"/>
    </source>
</evidence>
<sequence>MMNDKIIPYLVKMNYVTNEQVQKCLAIRDYYLQKGQNVSLCQILVQQKFIAVEQLQKLMHEQSTRQTAEFTAHKQPPQFGRYVLKDTLGQGGMGTVYRVFDPQLRRDVALKVMNQAYASEKQKQKFEREAVMMASLDHSNIVRLFDYGQHNGKPFITMEIIAGQPLGSYMRDLELPKLVNILIDVCEAVHFAHTHGVVHRDLKPDNVMVTEKLQPKVMDFGLAKQIGGEKLSRTGEGAGTPLYMSPEQMSGNSVDVRSDVYSLGIILYEMMVGKPPFLGEKNRIEFEVLVDDPVPPCDHNKNLAKDLEAICLKAIEKKAEQRYKTANNLAEDLRNYLEGNQISATPFTWKRRTFRWAVRHTKLLVTVVIMLGLLGIAVWQFQEASKEKSKADEAYKEKSKALEQRIHSSINSYEKDLTSQLILARLYTESLKYAAMQDVLNEIGSQQKDKDQQINALIDDLENEDQTSAAEMRKEFSSRKKSLRKAIATHKKYLPLTNFYRQLHLQYKSNANYVLRQPSWEWRLTTNDDKKIYLWKNNSGNWSRVGELPFLKTCEYAISVSGRYIAIFDTSKENRTNKLSVWKNVNGNITEQKKLNKLCEEIQGKDTDVITFSGDERWLCVAIEKKAIGDNDSFLIDLINYKKYRIGIDFSSVCFSPDSKWFAYASLYNGKVLNLEGGVPQEKHTLAGSSAIHFGLNKIFAGYFDINVYNINGNKIEKETVLYDVHQAKIKHIDAQKMFLSSYSEDGVLQIRAIGNYRKVQEVDFHKNTRSIMPVFKNDMDLGVWEKSDFYTYNKKDSITKISFPLDPKVIKVPLFRKLAEYADKNKELKAKKDQTGRHYFSKFSHNERYIIHYLFPFLYVYDTKTNIKKNMPLFHYKKMSMYNVHKIEIFKHYIIALVETTSFSALNKRNAAIVIWDLNTEKIIFDKVYSDFKKLQAKVKHMFAFHHRKIFIKRGYEVTIEKIHFSENQITIEQEDTFSLKSYIGSFKSAFYKDKVAFVSAGDSSIKPLEVVSKSNGKYFSQQIKVQLGRTTVMKFIKHNLIAIGSITGKIALVWLDTGRIEYYDFYREVKNFFYDPTEDLLLVFTASGLNVQPLHFDKENELQSKFYPITLFSNYKIIGLAITKDFNAIALSLAGGNTLLISTNEN</sequence>
<feature type="domain" description="Protein kinase" evidence="8">
    <location>
        <begin position="82"/>
        <end position="337"/>
    </location>
</feature>
<dbReference type="Gene3D" id="1.10.510.10">
    <property type="entry name" value="Transferase(Phosphotransferase) domain 1"/>
    <property type="match status" value="1"/>
</dbReference>
<dbReference type="SMART" id="SM00220">
    <property type="entry name" value="S_TKc"/>
    <property type="match status" value="1"/>
</dbReference>
<gene>
    <name evidence="9" type="ORF">UABAM_02069</name>
</gene>
<evidence type="ECO:0000256" key="4">
    <source>
        <dbReference type="ARBA" id="ARBA00022741"/>
    </source>
</evidence>
<dbReference type="SUPFAM" id="SSF82171">
    <property type="entry name" value="DPP6 N-terminal domain-like"/>
    <property type="match status" value="1"/>
</dbReference>
<dbReference type="EMBL" id="AP019860">
    <property type="protein sequence ID" value="BBM83716.1"/>
    <property type="molecule type" value="Genomic_DNA"/>
</dbReference>
<dbReference type="EC" id="2.7.11.1" evidence="1"/>
<keyword evidence="2" id="KW-0723">Serine/threonine-protein kinase</keyword>
<keyword evidence="5 9" id="KW-0418">Kinase</keyword>
<proteinExistence type="predicted"/>
<evidence type="ECO:0000256" key="7">
    <source>
        <dbReference type="PROSITE-ProRule" id="PRU10141"/>
    </source>
</evidence>
<dbReference type="PANTHER" id="PTHR43289">
    <property type="entry name" value="MITOGEN-ACTIVATED PROTEIN KINASE KINASE KINASE 20-RELATED"/>
    <property type="match status" value="1"/>
</dbReference>
<evidence type="ECO:0000256" key="6">
    <source>
        <dbReference type="ARBA" id="ARBA00022840"/>
    </source>
</evidence>
<keyword evidence="4 7" id="KW-0547">Nucleotide-binding</keyword>
<dbReference type="PANTHER" id="PTHR43289:SF6">
    <property type="entry name" value="SERINE_THREONINE-PROTEIN KINASE NEKL-3"/>
    <property type="match status" value="1"/>
</dbReference>
<dbReference type="PROSITE" id="PS00107">
    <property type="entry name" value="PROTEIN_KINASE_ATP"/>
    <property type="match status" value="1"/>
</dbReference>
<dbReference type="InterPro" id="IPR008271">
    <property type="entry name" value="Ser/Thr_kinase_AS"/>
</dbReference>
<keyword evidence="3" id="KW-0808">Transferase</keyword>
<dbReference type="Gene3D" id="2.130.10.10">
    <property type="entry name" value="YVTN repeat-like/Quinoprotein amine dehydrogenase"/>
    <property type="match status" value="1"/>
</dbReference>
<name>A0A5S9ILM7_UABAM</name>
<dbReference type="GO" id="GO:0004674">
    <property type="term" value="F:protein serine/threonine kinase activity"/>
    <property type="evidence" value="ECO:0007669"/>
    <property type="project" value="UniProtKB-KW"/>
</dbReference>
<dbReference type="PROSITE" id="PS00108">
    <property type="entry name" value="PROTEIN_KINASE_ST"/>
    <property type="match status" value="1"/>
</dbReference>
<evidence type="ECO:0000256" key="1">
    <source>
        <dbReference type="ARBA" id="ARBA00012513"/>
    </source>
</evidence>
<dbReference type="GO" id="GO:0005524">
    <property type="term" value="F:ATP binding"/>
    <property type="evidence" value="ECO:0007669"/>
    <property type="project" value="UniProtKB-UniRule"/>
</dbReference>
<dbReference type="CDD" id="cd14014">
    <property type="entry name" value="STKc_PknB_like"/>
    <property type="match status" value="1"/>
</dbReference>
<evidence type="ECO:0000313" key="9">
    <source>
        <dbReference type="EMBL" id="BBM83716.1"/>
    </source>
</evidence>
<keyword evidence="6 7" id="KW-0067">ATP-binding</keyword>
<dbReference type="FunFam" id="1.10.510.10:FF:000021">
    <property type="entry name" value="Serine/threonine protein kinase"/>
    <property type="match status" value="1"/>
</dbReference>
<evidence type="ECO:0000256" key="2">
    <source>
        <dbReference type="ARBA" id="ARBA00022527"/>
    </source>
</evidence>
<dbReference type="InterPro" id="IPR011009">
    <property type="entry name" value="Kinase-like_dom_sf"/>
</dbReference>
<reference evidence="9 10" key="1">
    <citation type="submission" date="2019-08" db="EMBL/GenBank/DDBJ databases">
        <title>Complete genome sequence of Candidatus Uab amorphum.</title>
        <authorList>
            <person name="Shiratori T."/>
            <person name="Suzuki S."/>
            <person name="Kakizawa Y."/>
            <person name="Ishida K."/>
        </authorList>
    </citation>
    <scope>NUCLEOTIDE SEQUENCE [LARGE SCALE GENOMIC DNA]</scope>
    <source>
        <strain evidence="9 10">SRT547</strain>
    </source>
</reference>
<dbReference type="InterPro" id="IPR015943">
    <property type="entry name" value="WD40/YVTN_repeat-like_dom_sf"/>
</dbReference>
<dbReference type="AlphaFoldDB" id="A0A5S9ILM7"/>
<evidence type="ECO:0000259" key="8">
    <source>
        <dbReference type="PROSITE" id="PS50011"/>
    </source>
</evidence>
<dbReference type="Gene3D" id="3.30.200.20">
    <property type="entry name" value="Phosphorylase Kinase, domain 1"/>
    <property type="match status" value="1"/>
</dbReference>
<dbReference type="InterPro" id="IPR000719">
    <property type="entry name" value="Prot_kinase_dom"/>
</dbReference>
<dbReference type="KEGG" id="uam:UABAM_02069"/>
<dbReference type="Pfam" id="PF00069">
    <property type="entry name" value="Pkinase"/>
    <property type="match status" value="1"/>
</dbReference>
<dbReference type="InterPro" id="IPR017441">
    <property type="entry name" value="Protein_kinase_ATP_BS"/>
</dbReference>
<accession>A0A5S9ILM7</accession>
<dbReference type="OrthoDB" id="9788659at2"/>
<keyword evidence="10" id="KW-1185">Reference proteome</keyword>
<protein>
    <recommendedName>
        <fullName evidence="1">non-specific serine/threonine protein kinase</fullName>
        <ecNumber evidence="1">2.7.11.1</ecNumber>
    </recommendedName>
</protein>